<dbReference type="Gene3D" id="1.10.3720.10">
    <property type="entry name" value="MetI-like"/>
    <property type="match status" value="2"/>
</dbReference>
<feature type="domain" description="ABC transmembrane type-1" evidence="9">
    <location>
        <begin position="59"/>
        <end position="262"/>
    </location>
</feature>
<dbReference type="GO" id="GO:0005886">
    <property type="term" value="C:plasma membrane"/>
    <property type="evidence" value="ECO:0007669"/>
    <property type="project" value="UniProtKB-SubCell"/>
</dbReference>
<name>A0A927BQM0_9BACL</name>
<keyword evidence="11" id="KW-1185">Reference proteome</keyword>
<feature type="transmembrane region" description="Helical" evidence="8">
    <location>
        <begin position="413"/>
        <end position="433"/>
    </location>
</feature>
<feature type="transmembrane region" description="Helical" evidence="8">
    <location>
        <begin position="522"/>
        <end position="541"/>
    </location>
</feature>
<evidence type="ECO:0000313" key="10">
    <source>
        <dbReference type="EMBL" id="MBD2843965.1"/>
    </source>
</evidence>
<dbReference type="SUPFAM" id="SSF161098">
    <property type="entry name" value="MetI-like"/>
    <property type="match status" value="2"/>
</dbReference>
<comment type="similarity">
    <text evidence="8">Belongs to the binding-protein-dependent transport system permease family.</text>
</comment>
<feature type="transmembrane region" description="Helical" evidence="8">
    <location>
        <begin position="58"/>
        <end position="82"/>
    </location>
</feature>
<feature type="transmembrane region" description="Helical" evidence="8">
    <location>
        <begin position="94"/>
        <end position="114"/>
    </location>
</feature>
<proteinExistence type="inferred from homology"/>
<evidence type="ECO:0000313" key="11">
    <source>
        <dbReference type="Proteomes" id="UP000621560"/>
    </source>
</evidence>
<dbReference type="CDD" id="cd06261">
    <property type="entry name" value="TM_PBP2"/>
    <property type="match status" value="2"/>
</dbReference>
<keyword evidence="3" id="KW-1003">Cell membrane</keyword>
<feature type="transmembrane region" description="Helical" evidence="8">
    <location>
        <begin position="290"/>
        <end position="312"/>
    </location>
</feature>
<sequence length="551" mass="59725">MRLLKWLSPAARHSVGWLAASVLGGAAVLLPLLYVLIALLRPLPERWESVRNYLLTDYIAGTVQLVALTTLPAVLLGVGVAWLTSAYAFPLARLFRWALVLPLAIPPYIGAFTYSTMTSYTGFIRAGLRNHLGIQLPPGLIDVMSLRGAAFTLTLFLFPYVFLLTKAFLQRQSAAYIENARLLGHSGWRLLARTVLPLGRPAIAAGGMLVVFEVLSDYGVASFFGVQTLSTAIFQTWFGMYDVDAAIRLAAWLLLIVVGLIVAERALRARRRYHAASGARPLSPMRLRGAAAWGATALCALVLTAGFLLPFGQLVYWAARSYAKVWRADFGELLLNSLTGAALATLPILALALLIARSVRLLPGTAGALLSRSAASGYAVPGAIVAIGVLAVCIGLDRLLAPWYARLGRGEDALVISLSLGMLLFGYMVRFLAIGYNALESGYTRIPHGYAEAARTLGLRPLAAFVRVELPLLRGSLVTAAALAFIEIVKELPLTLLLRPFNFTTLATRTYQYAIDERIYEAATPAVLLIAVSLLSVLLVLRLEERKEHTK</sequence>
<keyword evidence="2 8" id="KW-0813">Transport</keyword>
<keyword evidence="4" id="KW-0997">Cell inner membrane</keyword>
<dbReference type="Proteomes" id="UP000621560">
    <property type="component" value="Unassembled WGS sequence"/>
</dbReference>
<dbReference type="GO" id="GO:0055085">
    <property type="term" value="P:transmembrane transport"/>
    <property type="evidence" value="ECO:0007669"/>
    <property type="project" value="InterPro"/>
</dbReference>
<keyword evidence="5 8" id="KW-0812">Transmembrane</keyword>
<accession>A0A927BQM0</accession>
<reference evidence="10" key="1">
    <citation type="submission" date="2020-09" db="EMBL/GenBank/DDBJ databases">
        <title>A novel bacterium of genus Paenibacillus, isolated from South China Sea.</title>
        <authorList>
            <person name="Huang H."/>
            <person name="Mo K."/>
            <person name="Hu Y."/>
        </authorList>
    </citation>
    <scope>NUCLEOTIDE SEQUENCE</scope>
    <source>
        <strain evidence="10">IB182496</strain>
    </source>
</reference>
<evidence type="ECO:0000256" key="7">
    <source>
        <dbReference type="ARBA" id="ARBA00023136"/>
    </source>
</evidence>
<keyword evidence="6 8" id="KW-1133">Transmembrane helix</keyword>
<evidence type="ECO:0000256" key="1">
    <source>
        <dbReference type="ARBA" id="ARBA00004429"/>
    </source>
</evidence>
<feature type="transmembrane region" description="Helical" evidence="8">
    <location>
        <begin position="245"/>
        <end position="263"/>
    </location>
</feature>
<keyword evidence="7 8" id="KW-0472">Membrane</keyword>
<dbReference type="EMBL" id="JACXIZ010000007">
    <property type="protein sequence ID" value="MBD2843965.1"/>
    <property type="molecule type" value="Genomic_DNA"/>
</dbReference>
<gene>
    <name evidence="10" type="ORF">IDH44_02065</name>
</gene>
<dbReference type="InterPro" id="IPR035906">
    <property type="entry name" value="MetI-like_sf"/>
</dbReference>
<dbReference type="PANTHER" id="PTHR43357">
    <property type="entry name" value="INNER MEMBRANE ABC TRANSPORTER PERMEASE PROTEIN YDCV"/>
    <property type="match status" value="1"/>
</dbReference>
<dbReference type="Pfam" id="PF00528">
    <property type="entry name" value="BPD_transp_1"/>
    <property type="match status" value="2"/>
</dbReference>
<evidence type="ECO:0000256" key="3">
    <source>
        <dbReference type="ARBA" id="ARBA00022475"/>
    </source>
</evidence>
<feature type="transmembrane region" description="Helical" evidence="8">
    <location>
        <begin position="148"/>
        <end position="169"/>
    </location>
</feature>
<evidence type="ECO:0000256" key="4">
    <source>
        <dbReference type="ARBA" id="ARBA00022519"/>
    </source>
</evidence>
<evidence type="ECO:0000259" key="9">
    <source>
        <dbReference type="PROSITE" id="PS50928"/>
    </source>
</evidence>
<comment type="caution">
    <text evidence="10">The sequence shown here is derived from an EMBL/GenBank/DDBJ whole genome shotgun (WGS) entry which is preliminary data.</text>
</comment>
<comment type="subcellular location">
    <subcellularLocation>
        <location evidence="1">Cell inner membrane</location>
        <topology evidence="1">Multi-pass membrane protein</topology>
    </subcellularLocation>
    <subcellularLocation>
        <location evidence="8">Cell membrane</location>
        <topology evidence="8">Multi-pass membrane protein</topology>
    </subcellularLocation>
</comment>
<dbReference type="PROSITE" id="PS50928">
    <property type="entry name" value="ABC_TM1"/>
    <property type="match status" value="2"/>
</dbReference>
<organism evidence="10 11">
    <name type="scientific">Paenibacillus sabuli</name>
    <dbReference type="NCBI Taxonomy" id="2772509"/>
    <lineage>
        <taxon>Bacteria</taxon>
        <taxon>Bacillati</taxon>
        <taxon>Bacillota</taxon>
        <taxon>Bacilli</taxon>
        <taxon>Bacillales</taxon>
        <taxon>Paenibacillaceae</taxon>
        <taxon>Paenibacillus</taxon>
    </lineage>
</organism>
<protein>
    <submittedName>
        <fullName evidence="10">Iron ABC transporter permease</fullName>
    </submittedName>
</protein>
<feature type="transmembrane region" description="Helical" evidence="8">
    <location>
        <begin position="333"/>
        <end position="356"/>
    </location>
</feature>
<dbReference type="AlphaFoldDB" id="A0A927BQM0"/>
<dbReference type="PANTHER" id="PTHR43357:SF3">
    <property type="entry name" value="FE(3+)-TRANSPORT SYSTEM PERMEASE PROTEIN FBPB 2"/>
    <property type="match status" value="1"/>
</dbReference>
<feature type="transmembrane region" description="Helical" evidence="8">
    <location>
        <begin position="15"/>
        <end position="38"/>
    </location>
</feature>
<evidence type="ECO:0000256" key="6">
    <source>
        <dbReference type="ARBA" id="ARBA00022989"/>
    </source>
</evidence>
<evidence type="ECO:0000256" key="2">
    <source>
        <dbReference type="ARBA" id="ARBA00022448"/>
    </source>
</evidence>
<feature type="transmembrane region" description="Helical" evidence="8">
    <location>
        <begin position="376"/>
        <end position="401"/>
    </location>
</feature>
<evidence type="ECO:0000256" key="5">
    <source>
        <dbReference type="ARBA" id="ARBA00022692"/>
    </source>
</evidence>
<evidence type="ECO:0000256" key="8">
    <source>
        <dbReference type="RuleBase" id="RU363032"/>
    </source>
</evidence>
<feature type="domain" description="ABC transmembrane type-1" evidence="9">
    <location>
        <begin position="334"/>
        <end position="540"/>
    </location>
</feature>
<dbReference type="InterPro" id="IPR000515">
    <property type="entry name" value="MetI-like"/>
</dbReference>